<dbReference type="InterPro" id="IPR001482">
    <property type="entry name" value="T2SS/T4SS_dom"/>
</dbReference>
<comment type="similarity">
    <text evidence="1">Belongs to the GSP E family.</text>
</comment>
<dbReference type="STRING" id="1839936.SBU_001325"/>
<dbReference type="Pfam" id="PF00437">
    <property type="entry name" value="T2SSE"/>
    <property type="match status" value="1"/>
</dbReference>
<dbReference type="InterPro" id="IPR050921">
    <property type="entry name" value="T4SS_GSP_E_ATPase"/>
</dbReference>
<sequence>MINPYEHPASRSGSELKSLTIIYILEKNKNIEGCTCGGKRLGLGRLKELFLKEKTVDFGEYSPAEYGYLFEEPRFEGVKILERYWLEEPYSQVTIIERDHEDYFYHVTEPQLSSYEKILLRDIRMIIHERLLDASLKGVRKEELLKHLLRDAASNYIVEIDPILFFKFEYYILRDYLKFGKLTPLMKDPYLEDISCNGWGKPIYVYHKRYRDIETNVVFDKRELDEFVQVFTQKGRKHISKRDPLIHATMPDGSRIQLTFSDEITKHGSTFTIRKFNEMPTTPIDLIEWGTFSPESMAYLWLAVENAKSLLFVGGTASGKTTSLNAVSLFIPLRAKIVTLEDTREIRLPHPNWIPDVTRASVSGTGEDVDMYKLLKSALRQRPEYLLVGEVRGEEALTLFQAMSTGHTTFSTMHADSVETAIRRLESPPINVPRGMLEALDIISVQAQTYVNGERVRRNLGLTEITGIDTSTRNIKTVEVFRWDPALDEFYRSGNSAVLEEIRKFRGWSQEVLEEEMNKRQIVLEFMLKKGIRDFNSVTRIIYEFQANPQKVMRWINLEAWGELANRNRERERVEV</sequence>
<dbReference type="InterPro" id="IPR056571">
    <property type="entry name" value="PilB3-like_C"/>
</dbReference>
<dbReference type="PATRIC" id="fig|1839936.3.peg.1343"/>
<evidence type="ECO:0000259" key="2">
    <source>
        <dbReference type="Pfam" id="PF00437"/>
    </source>
</evidence>
<dbReference type="Pfam" id="PF23989">
    <property type="entry name" value="PilB3_C"/>
    <property type="match status" value="1"/>
</dbReference>
<feature type="domain" description="PilB3-like C-terminal" evidence="3">
    <location>
        <begin position="493"/>
        <end position="557"/>
    </location>
</feature>
<accession>A0A1F2P428</accession>
<evidence type="ECO:0000259" key="4">
    <source>
        <dbReference type="Pfam" id="PF23990"/>
    </source>
</evidence>
<gene>
    <name evidence="5" type="ORF">SBU_001325</name>
</gene>
<dbReference type="CDD" id="cd01130">
    <property type="entry name" value="VirB11-like_ATPase"/>
    <property type="match status" value="1"/>
</dbReference>
<dbReference type="InterPro" id="IPR056570">
    <property type="entry name" value="PilB3-like_N"/>
</dbReference>
<proteinExistence type="inferred from homology"/>
<evidence type="ECO:0000313" key="5">
    <source>
        <dbReference type="EMBL" id="OFV65742.1"/>
    </source>
</evidence>
<dbReference type="GO" id="GO:0016887">
    <property type="term" value="F:ATP hydrolysis activity"/>
    <property type="evidence" value="ECO:0007669"/>
    <property type="project" value="InterPro"/>
</dbReference>
<protein>
    <submittedName>
        <fullName evidence="5">Type II secretion system protein E</fullName>
    </submittedName>
</protein>
<organism evidence="5 6">
    <name type="scientific">Candidatus Syntropharchaeum butanivorans</name>
    <dbReference type="NCBI Taxonomy" id="1839936"/>
    <lineage>
        <taxon>Archaea</taxon>
        <taxon>Methanobacteriati</taxon>
        <taxon>Methanobacteriota</taxon>
        <taxon>Stenosarchaea group</taxon>
        <taxon>Methanomicrobia</taxon>
        <taxon>Methanosarcinales</taxon>
        <taxon>ANME-2 cluster</taxon>
        <taxon>Candidatus Syntropharchaeum</taxon>
    </lineage>
</organism>
<evidence type="ECO:0000259" key="3">
    <source>
        <dbReference type="Pfam" id="PF23989"/>
    </source>
</evidence>
<dbReference type="PANTHER" id="PTHR30486">
    <property type="entry name" value="TWITCHING MOTILITY PROTEIN PILT"/>
    <property type="match status" value="1"/>
</dbReference>
<dbReference type="Proteomes" id="UP000185779">
    <property type="component" value="Unassembled WGS sequence"/>
</dbReference>
<keyword evidence="6" id="KW-1185">Reference proteome</keyword>
<name>A0A1F2P428_9EURY</name>
<feature type="domain" description="Bacterial type II secretion system protein E" evidence="2">
    <location>
        <begin position="238"/>
        <end position="439"/>
    </location>
</feature>
<evidence type="ECO:0000313" key="6">
    <source>
        <dbReference type="Proteomes" id="UP000185779"/>
    </source>
</evidence>
<dbReference type="AlphaFoldDB" id="A0A1F2P428"/>
<reference evidence="5" key="1">
    <citation type="submission" date="2016-05" db="EMBL/GenBank/DDBJ databases">
        <title>Microbial consortia oxidize butane by reversing methanogenesis.</title>
        <authorList>
            <person name="Laso-Perez R."/>
            <person name="Richter M."/>
            <person name="Wegener G."/>
            <person name="Musat F."/>
        </authorList>
    </citation>
    <scope>NUCLEOTIDE SEQUENCE [LARGE SCALE GENOMIC DNA]</scope>
    <source>
        <strain evidence="5">BOX1</strain>
    </source>
</reference>
<dbReference type="EMBL" id="LYOR01000007">
    <property type="protein sequence ID" value="OFV65742.1"/>
    <property type="molecule type" value="Genomic_DNA"/>
</dbReference>
<comment type="caution">
    <text evidence="5">The sequence shown here is derived from an EMBL/GenBank/DDBJ whole genome shotgun (WGS) entry which is preliminary data.</text>
</comment>
<dbReference type="Pfam" id="PF23990">
    <property type="entry name" value="PilB3_N"/>
    <property type="match status" value="1"/>
</dbReference>
<dbReference type="InterPro" id="IPR027417">
    <property type="entry name" value="P-loop_NTPase"/>
</dbReference>
<dbReference type="Gene3D" id="3.30.450.380">
    <property type="match status" value="1"/>
</dbReference>
<dbReference type="SUPFAM" id="SSF52540">
    <property type="entry name" value="P-loop containing nucleoside triphosphate hydrolases"/>
    <property type="match status" value="1"/>
</dbReference>
<evidence type="ECO:0000256" key="1">
    <source>
        <dbReference type="ARBA" id="ARBA00006611"/>
    </source>
</evidence>
<dbReference type="PANTHER" id="PTHR30486:SF6">
    <property type="entry name" value="TYPE IV PILUS RETRACTATION ATPASE PILT"/>
    <property type="match status" value="1"/>
</dbReference>
<dbReference type="Gene3D" id="3.40.50.300">
    <property type="entry name" value="P-loop containing nucleotide triphosphate hydrolases"/>
    <property type="match status" value="1"/>
</dbReference>
<feature type="domain" description="PilB3-like N-terminal" evidence="4">
    <location>
        <begin position="45"/>
        <end position="111"/>
    </location>
</feature>